<accession>A0A3B0SSF9</accession>
<dbReference type="PROSITE" id="PS51257">
    <property type="entry name" value="PROKAR_LIPOPROTEIN"/>
    <property type="match status" value="1"/>
</dbReference>
<dbReference type="AlphaFoldDB" id="A0A3B0SSF9"/>
<gene>
    <name evidence="1" type="ORF">MNBD_ALPHA01-499</name>
</gene>
<name>A0A3B0SSF9_9ZZZZ</name>
<dbReference type="Pfam" id="PF12100">
    <property type="entry name" value="DUF3576"/>
    <property type="match status" value="1"/>
</dbReference>
<dbReference type="InterPro" id="IPR021959">
    <property type="entry name" value="DUF3576"/>
</dbReference>
<proteinExistence type="predicted"/>
<dbReference type="EMBL" id="UOEJ01000258">
    <property type="protein sequence ID" value="VAW07023.1"/>
    <property type="molecule type" value="Genomic_DNA"/>
</dbReference>
<organism evidence="1">
    <name type="scientific">hydrothermal vent metagenome</name>
    <dbReference type="NCBI Taxonomy" id="652676"/>
    <lineage>
        <taxon>unclassified sequences</taxon>
        <taxon>metagenomes</taxon>
        <taxon>ecological metagenomes</taxon>
    </lineage>
</organism>
<sequence>MTLYEKIKNITGMPIRALAVAVVFTLGGCSIFGGGGDSSAKKIEAAEEVFQIGVNAYLWRASLDTLSFMPLKTADQSGGVILTEWKVNPGNNRERTKVDIIILGRKLTADSLKVTVHRQLISEKPEASSGWQDIAPRPGAAINIRNAILMQAKLLRRNNAPIR</sequence>
<protein>
    <submittedName>
        <fullName evidence="1">Uncharacterized protein CC_3748</fullName>
    </submittedName>
</protein>
<evidence type="ECO:0000313" key="1">
    <source>
        <dbReference type="EMBL" id="VAW07023.1"/>
    </source>
</evidence>
<reference evidence="1" key="1">
    <citation type="submission" date="2018-06" db="EMBL/GenBank/DDBJ databases">
        <authorList>
            <person name="Zhirakovskaya E."/>
        </authorList>
    </citation>
    <scope>NUCLEOTIDE SEQUENCE</scope>
</reference>